<dbReference type="OrthoDB" id="6717612at2"/>
<name>M4NEC9_9GAMM</name>
<feature type="region of interest" description="Disordered" evidence="1">
    <location>
        <begin position="634"/>
        <end position="669"/>
    </location>
</feature>
<dbReference type="eggNOG" id="COG4678">
    <property type="taxonomic scope" value="Bacteria"/>
</dbReference>
<feature type="transmembrane region" description="Helical" evidence="2">
    <location>
        <begin position="443"/>
        <end position="469"/>
    </location>
</feature>
<evidence type="ECO:0000259" key="3">
    <source>
        <dbReference type="Pfam" id="PF07916"/>
    </source>
</evidence>
<feature type="transmembrane region" description="Helical" evidence="2">
    <location>
        <begin position="93"/>
        <end position="116"/>
    </location>
</feature>
<feature type="transmembrane region" description="Helical" evidence="2">
    <location>
        <begin position="351"/>
        <end position="380"/>
    </location>
</feature>
<evidence type="ECO:0000256" key="1">
    <source>
        <dbReference type="SAM" id="MobiDB-lite"/>
    </source>
</evidence>
<feature type="transmembrane region" description="Helical" evidence="2">
    <location>
        <begin position="61"/>
        <end position="81"/>
    </location>
</feature>
<keyword evidence="2" id="KW-0472">Membrane</keyword>
<accession>M4NEC9</accession>
<reference evidence="4 5" key="1">
    <citation type="submission" date="2012-04" db="EMBL/GenBank/DDBJ databases">
        <title>Complete genome of Rhodanobacter sp. 2APBS1.</title>
        <authorList>
            <consortium name="US DOE Joint Genome Institute"/>
            <person name="Huntemann M."/>
            <person name="Wei C.-L."/>
            <person name="Han J."/>
            <person name="Detter J.C."/>
            <person name="Han C."/>
            <person name="Tapia R."/>
            <person name="Munk A.C.C."/>
            <person name="Chen A."/>
            <person name="Krypides N."/>
            <person name="Mavromatis K."/>
            <person name="Markowitz V."/>
            <person name="Szeto E."/>
            <person name="Ivanova N."/>
            <person name="Mikhailova N."/>
            <person name="Ovchinnikova G."/>
            <person name="Pagani I."/>
            <person name="Pati A."/>
            <person name="Goodwin L."/>
            <person name="Peters L."/>
            <person name="Pitluck S."/>
            <person name="Woyke T."/>
            <person name="Prakash O."/>
            <person name="Elkins J."/>
            <person name="Brown S."/>
            <person name="Palumbo A."/>
            <person name="Hemme C."/>
            <person name="Zhou J."/>
            <person name="Watson D."/>
            <person name="Jardine P."/>
            <person name="Kostka J."/>
            <person name="Green S."/>
        </authorList>
    </citation>
    <scope>NUCLEOTIDE SEQUENCE [LARGE SCALE GENOMIC DNA]</scope>
    <source>
        <strain evidence="4 5">2APBS1</strain>
    </source>
</reference>
<dbReference type="EMBL" id="CP003470">
    <property type="protein sequence ID" value="AGG89104.1"/>
    <property type="molecule type" value="Genomic_DNA"/>
</dbReference>
<feature type="transmembrane region" description="Helical" evidence="2">
    <location>
        <begin position="31"/>
        <end position="49"/>
    </location>
</feature>
<dbReference type="HOGENOM" id="CLU_306925_0_0_6"/>
<feature type="transmembrane region" description="Helical" evidence="2">
    <location>
        <begin position="386"/>
        <end position="406"/>
    </location>
</feature>
<gene>
    <name evidence="4" type="ORF">R2APBS1_1981</name>
</gene>
<dbReference type="Pfam" id="PF07916">
    <property type="entry name" value="TraG_N"/>
    <property type="match status" value="1"/>
</dbReference>
<feature type="region of interest" description="Disordered" evidence="1">
    <location>
        <begin position="924"/>
        <end position="964"/>
    </location>
</feature>
<organism evidence="4 5">
    <name type="scientific">Rhodanobacter denitrificans</name>
    <dbReference type="NCBI Taxonomy" id="666685"/>
    <lineage>
        <taxon>Bacteria</taxon>
        <taxon>Pseudomonadati</taxon>
        <taxon>Pseudomonadota</taxon>
        <taxon>Gammaproteobacteria</taxon>
        <taxon>Lysobacterales</taxon>
        <taxon>Rhodanobacteraceae</taxon>
        <taxon>Rhodanobacter</taxon>
    </lineage>
</organism>
<keyword evidence="5" id="KW-1185">Reference proteome</keyword>
<keyword evidence="2" id="KW-0812">Transmembrane</keyword>
<evidence type="ECO:0000313" key="5">
    <source>
        <dbReference type="Proteomes" id="UP000011859"/>
    </source>
</evidence>
<dbReference type="Proteomes" id="UP000011859">
    <property type="component" value="Chromosome"/>
</dbReference>
<evidence type="ECO:0000256" key="2">
    <source>
        <dbReference type="SAM" id="Phobius"/>
    </source>
</evidence>
<sequence length="964" mass="100101">MNWHIISIGDEAFLFKIFQFLSMLNSPGTDLYTKLGLLGGMVGLMLLLFQAVSSAGRQFNVGALLIGVVMFTVFFGTSTNVTLEDYHTGRTDIVSGVPLGTAFVGTMVSQSGASLIDIFQQGTTVPGHEVMHENYALEALSSLRGLTTGNLCDGNATLCPFTHTLVAYIHDCVLPTYNGIGRNGQTGWWAGDPSTADNALSAMAVTNDFLSTTDSLHDSGSAPTAQTCTTTYSDLVKASATTRVSDAMAAQALASAHQAVPVGAPPGTATAKAQDMLNNSYTAITSAIGDAQGAASSTMLNAVAADAMHASLERGRLAGSGDVANAALIASGAMARDVRYAAEQSMFGRTLVATITLFEGVIYGMAPFVAFLIPLGAVGIKFLVRYLQLLLWLFLWLPLMSFVNLYEIMAVTREMNALSPARGGGSLYSMVGIMEVQNSAADWVALGGWFTTSVIGFSGMVVFGSVAAFQSIASAAHGPDAVDPSGLAPNVMDSAPLVHQGNMFASSGGTAMMRSGAADFTVSLGGGLSAQESVKHKELVSAMEGFGMSRADAQKATWQDAVQWANTVARRANETGGVTHEQGDKSSDALKTADAVSRGVNGGITVTAHGAAGLGAEDVGATLNVKAGVTGQTGAQHAQTSSVGKEHSSTTTSGYSATDSRSSSVDQSLANSTTNGLIYNHGHDQAWNHRLDQTISQMREYDQTLSQHASIEAKASVSGAQIGSALPRNEEAYQSVMGAVHDLGGGEHFETLSGQLASVFPTEREARAVAAMETLQYLSDTGGTQGSSAVKIGAMHALMDGMKAVNPGLPSELGSSAMSMLGAGAAADRAQIHAGAGGITEKVDRVMDGHREPLEQDVQLGHPSAMHRSSGQDALWGSGAAAASSAFERPTEQIAAHQRSNDSVWDNLKQVTTLPSTTTEIGAMKSIGEDDRARPETPGLKPLQGQVTSVDPKVGVQAPPDHSR</sequence>
<dbReference type="InterPro" id="IPR012931">
    <property type="entry name" value="TraG_N_Proteobacteria"/>
</dbReference>
<dbReference type="STRING" id="666685.R2APBS1_1981"/>
<feature type="domain" description="TraG N-terminal Proteobacteria" evidence="3">
    <location>
        <begin position="5"/>
        <end position="481"/>
    </location>
</feature>
<dbReference type="AlphaFoldDB" id="M4NEC9"/>
<protein>
    <submittedName>
        <fullName evidence="4">TraG-like protein, N-terminal region</fullName>
    </submittedName>
</protein>
<dbReference type="RefSeq" id="WP_015447829.1">
    <property type="nucleotide sequence ID" value="NC_020541.1"/>
</dbReference>
<keyword evidence="2" id="KW-1133">Transmembrane helix</keyword>
<proteinExistence type="predicted"/>
<dbReference type="KEGG" id="rhd:R2APBS1_1981"/>
<evidence type="ECO:0000313" key="4">
    <source>
        <dbReference type="EMBL" id="AGG89104.1"/>
    </source>
</evidence>